<feature type="domain" description="HTH hxlR-type" evidence="4">
    <location>
        <begin position="11"/>
        <end position="108"/>
    </location>
</feature>
<dbReference type="HOGENOM" id="CLU_111585_0_0_7"/>
<proteinExistence type="predicted"/>
<dbReference type="RefSeq" id="WP_013376753.1">
    <property type="nucleotide sequence ID" value="NC_014623.1"/>
</dbReference>
<dbReference type="AlphaFoldDB" id="E3FN12"/>
<evidence type="ECO:0000259" key="4">
    <source>
        <dbReference type="PROSITE" id="PS51118"/>
    </source>
</evidence>
<dbReference type="eggNOG" id="COG1733">
    <property type="taxonomic scope" value="Bacteria"/>
</dbReference>
<gene>
    <name evidence="5" type="ordered locus">STAUR_5356</name>
</gene>
<evidence type="ECO:0000313" key="5">
    <source>
        <dbReference type="EMBL" id="ADO73127.1"/>
    </source>
</evidence>
<reference evidence="5 6" key="1">
    <citation type="journal article" date="2011" name="Mol. Biol. Evol.">
        <title>Comparative genomic analysis of fruiting body formation in Myxococcales.</title>
        <authorList>
            <person name="Huntley S."/>
            <person name="Hamann N."/>
            <person name="Wegener-Feldbrugge S."/>
            <person name="Treuner-Lange A."/>
            <person name="Kube M."/>
            <person name="Reinhardt R."/>
            <person name="Klages S."/>
            <person name="Muller R."/>
            <person name="Ronning C.M."/>
            <person name="Nierman W.C."/>
            <person name="Sogaard-Andersen L."/>
        </authorList>
    </citation>
    <scope>NUCLEOTIDE SEQUENCE [LARGE SCALE GENOMIC DNA]</scope>
    <source>
        <strain evidence="5 6">DW4/3-1</strain>
    </source>
</reference>
<dbReference type="STRING" id="378806.STAUR_5356"/>
<dbReference type="InterPro" id="IPR036390">
    <property type="entry name" value="WH_DNA-bd_sf"/>
</dbReference>
<evidence type="ECO:0000313" key="6">
    <source>
        <dbReference type="Proteomes" id="UP000001351"/>
    </source>
</evidence>
<keyword evidence="3" id="KW-0804">Transcription</keyword>
<dbReference type="Pfam" id="PF01638">
    <property type="entry name" value="HxlR"/>
    <property type="match status" value="1"/>
</dbReference>
<dbReference type="InterPro" id="IPR036388">
    <property type="entry name" value="WH-like_DNA-bd_sf"/>
</dbReference>
<dbReference type="InterPro" id="IPR002577">
    <property type="entry name" value="HTH_HxlR"/>
</dbReference>
<name>E3FN12_STIAD</name>
<protein>
    <submittedName>
        <fullName evidence="5">Transcriptional regulator, HxlR family</fullName>
    </submittedName>
</protein>
<dbReference type="PANTHER" id="PTHR33204">
    <property type="entry name" value="TRANSCRIPTIONAL REGULATOR, MARR FAMILY"/>
    <property type="match status" value="1"/>
</dbReference>
<sequence>MSKQDVAPRVCSLASALDVVGEKWSLLILREVFYGVRRFEGIAHNTGAPRDVLTARLRKLSDSGVLRRVLYSERPQRSEYHLTEAGAELAPTLLSLLQWGQRWVPAGPRAGGAFVHDCGQRLHTFLACQACGRPVTGGDLSLGGEPLAVAPPEE</sequence>
<dbReference type="Proteomes" id="UP000001351">
    <property type="component" value="Chromosome"/>
</dbReference>
<dbReference type="OrthoDB" id="9807069at2"/>
<keyword evidence="1" id="KW-0805">Transcription regulation</keyword>
<evidence type="ECO:0000256" key="1">
    <source>
        <dbReference type="ARBA" id="ARBA00023015"/>
    </source>
</evidence>
<organism evidence="5 6">
    <name type="scientific">Stigmatella aurantiaca (strain DW4/3-1)</name>
    <dbReference type="NCBI Taxonomy" id="378806"/>
    <lineage>
        <taxon>Bacteria</taxon>
        <taxon>Pseudomonadati</taxon>
        <taxon>Myxococcota</taxon>
        <taxon>Myxococcia</taxon>
        <taxon>Myxococcales</taxon>
        <taxon>Cystobacterineae</taxon>
        <taxon>Archangiaceae</taxon>
        <taxon>Stigmatella</taxon>
    </lineage>
</organism>
<keyword evidence="6" id="KW-1185">Reference proteome</keyword>
<dbReference type="KEGG" id="sur:STAUR_5356"/>
<evidence type="ECO:0000256" key="3">
    <source>
        <dbReference type="ARBA" id="ARBA00023163"/>
    </source>
</evidence>
<dbReference type="Gene3D" id="1.10.10.10">
    <property type="entry name" value="Winged helix-like DNA-binding domain superfamily/Winged helix DNA-binding domain"/>
    <property type="match status" value="1"/>
</dbReference>
<accession>E3FN12</accession>
<dbReference type="SUPFAM" id="SSF46785">
    <property type="entry name" value="Winged helix' DNA-binding domain"/>
    <property type="match status" value="1"/>
</dbReference>
<keyword evidence="2" id="KW-0238">DNA-binding</keyword>
<dbReference type="EMBL" id="CP002271">
    <property type="protein sequence ID" value="ADO73127.1"/>
    <property type="molecule type" value="Genomic_DNA"/>
</dbReference>
<evidence type="ECO:0000256" key="2">
    <source>
        <dbReference type="ARBA" id="ARBA00023125"/>
    </source>
</evidence>
<dbReference type="PANTHER" id="PTHR33204:SF18">
    <property type="entry name" value="TRANSCRIPTIONAL REGULATORY PROTEIN"/>
    <property type="match status" value="1"/>
</dbReference>
<dbReference type="GO" id="GO:0003677">
    <property type="term" value="F:DNA binding"/>
    <property type="evidence" value="ECO:0007669"/>
    <property type="project" value="UniProtKB-KW"/>
</dbReference>
<dbReference type="PROSITE" id="PS51118">
    <property type="entry name" value="HTH_HXLR"/>
    <property type="match status" value="1"/>
</dbReference>